<dbReference type="AlphaFoldDB" id="A0A4Q1C7S6"/>
<dbReference type="Pfam" id="PF01965">
    <property type="entry name" value="DJ-1_PfpI"/>
    <property type="match status" value="1"/>
</dbReference>
<dbReference type="PANTHER" id="PTHR43130">
    <property type="entry name" value="ARAC-FAMILY TRANSCRIPTIONAL REGULATOR"/>
    <property type="match status" value="1"/>
</dbReference>
<sequence length="317" mass="35276">MRVVFFIPPDVTALDLVGPLQVFQMAAIHSGEAYEFVMCGLNRSEPVAGNLQFGNLRSYRRVALARDDILVVAGFQGATEPAVRAMRRHPAFFEWIRRASRDGATVCSTCTGAFFLAEAGVLDGKPCVTHWADNADLQRQYPRTQVRSGILFAEAGHVFTSAGVAAGIDLAIHLVAQRHGSRLAFEVARRLVIYLRRHGESEQDSIYLRYRNHLDDVVHRAQTLLIEHLDAPPGIELLAARVGSSPRNLSRRFQRSLGLSIGAYLRELRLERARALLREDGSKVEDVARACGFSDGRQLRNLYRGHFGHSPRARLPA</sequence>
<dbReference type="CDD" id="cd03137">
    <property type="entry name" value="GATase1_AraC_1"/>
    <property type="match status" value="1"/>
</dbReference>
<reference evidence="4 5" key="1">
    <citation type="submission" date="2019-01" db="EMBL/GenBank/DDBJ databases">
        <title>Lacunisphaera sp. strain TWA-58.</title>
        <authorList>
            <person name="Chen W.-M."/>
        </authorList>
    </citation>
    <scope>NUCLEOTIDE SEQUENCE [LARGE SCALE GENOMIC DNA]</scope>
    <source>
        <strain evidence="4 5">TWA-58</strain>
    </source>
</reference>
<dbReference type="SUPFAM" id="SSF46689">
    <property type="entry name" value="Homeodomain-like"/>
    <property type="match status" value="2"/>
</dbReference>
<dbReference type="RefSeq" id="WP_129046342.1">
    <property type="nucleotide sequence ID" value="NZ_SDHX01000001.1"/>
</dbReference>
<evidence type="ECO:0000259" key="3">
    <source>
        <dbReference type="PROSITE" id="PS01124"/>
    </source>
</evidence>
<dbReference type="InterPro" id="IPR002818">
    <property type="entry name" value="DJ-1/PfpI"/>
</dbReference>
<name>A0A4Q1C7S6_9BACT</name>
<dbReference type="Gene3D" id="1.10.10.60">
    <property type="entry name" value="Homeodomain-like"/>
    <property type="match status" value="2"/>
</dbReference>
<dbReference type="OrthoDB" id="6382410at2"/>
<dbReference type="Gene3D" id="3.40.50.880">
    <property type="match status" value="1"/>
</dbReference>
<dbReference type="Pfam" id="PF12833">
    <property type="entry name" value="HTH_18"/>
    <property type="match status" value="1"/>
</dbReference>
<dbReference type="GO" id="GO:0003700">
    <property type="term" value="F:DNA-binding transcription factor activity"/>
    <property type="evidence" value="ECO:0007669"/>
    <property type="project" value="InterPro"/>
</dbReference>
<dbReference type="PANTHER" id="PTHR43130:SF3">
    <property type="entry name" value="HTH-TYPE TRANSCRIPTIONAL REGULATOR RV1931C"/>
    <property type="match status" value="1"/>
</dbReference>
<dbReference type="InterPro" id="IPR052158">
    <property type="entry name" value="INH-QAR"/>
</dbReference>
<evidence type="ECO:0000256" key="2">
    <source>
        <dbReference type="ARBA" id="ARBA00023163"/>
    </source>
</evidence>
<dbReference type="PROSITE" id="PS01124">
    <property type="entry name" value="HTH_ARAC_FAMILY_2"/>
    <property type="match status" value="1"/>
</dbReference>
<gene>
    <name evidence="4" type="ORF">ESB00_03500</name>
</gene>
<evidence type="ECO:0000313" key="5">
    <source>
        <dbReference type="Proteomes" id="UP000290218"/>
    </source>
</evidence>
<dbReference type="Proteomes" id="UP000290218">
    <property type="component" value="Unassembled WGS sequence"/>
</dbReference>
<dbReference type="EMBL" id="SDHX01000001">
    <property type="protein sequence ID" value="RXK54977.1"/>
    <property type="molecule type" value="Genomic_DNA"/>
</dbReference>
<evidence type="ECO:0000256" key="1">
    <source>
        <dbReference type="ARBA" id="ARBA00023015"/>
    </source>
</evidence>
<comment type="caution">
    <text evidence="4">The sequence shown here is derived from an EMBL/GenBank/DDBJ whole genome shotgun (WGS) entry which is preliminary data.</text>
</comment>
<keyword evidence="1" id="KW-0805">Transcription regulation</keyword>
<dbReference type="SMART" id="SM00342">
    <property type="entry name" value="HTH_ARAC"/>
    <property type="match status" value="1"/>
</dbReference>
<accession>A0A4Q1C7S6</accession>
<dbReference type="GO" id="GO:0043565">
    <property type="term" value="F:sequence-specific DNA binding"/>
    <property type="evidence" value="ECO:0007669"/>
    <property type="project" value="InterPro"/>
</dbReference>
<keyword evidence="5" id="KW-1185">Reference proteome</keyword>
<proteinExistence type="predicted"/>
<dbReference type="InterPro" id="IPR009057">
    <property type="entry name" value="Homeodomain-like_sf"/>
</dbReference>
<evidence type="ECO:0000313" key="4">
    <source>
        <dbReference type="EMBL" id="RXK54977.1"/>
    </source>
</evidence>
<keyword evidence="2" id="KW-0804">Transcription</keyword>
<organism evidence="4 5">
    <name type="scientific">Oleiharenicola lentus</name>
    <dbReference type="NCBI Taxonomy" id="2508720"/>
    <lineage>
        <taxon>Bacteria</taxon>
        <taxon>Pseudomonadati</taxon>
        <taxon>Verrucomicrobiota</taxon>
        <taxon>Opitutia</taxon>
        <taxon>Opitutales</taxon>
        <taxon>Opitutaceae</taxon>
        <taxon>Oleiharenicola</taxon>
    </lineage>
</organism>
<feature type="domain" description="HTH araC/xylS-type" evidence="3">
    <location>
        <begin position="219"/>
        <end position="317"/>
    </location>
</feature>
<protein>
    <submittedName>
        <fullName evidence="4">Helix-turn-helix domain-containing protein</fullName>
    </submittedName>
</protein>
<dbReference type="InterPro" id="IPR018060">
    <property type="entry name" value="HTH_AraC"/>
</dbReference>
<dbReference type="SUPFAM" id="SSF52317">
    <property type="entry name" value="Class I glutamine amidotransferase-like"/>
    <property type="match status" value="1"/>
</dbReference>
<dbReference type="InterPro" id="IPR029062">
    <property type="entry name" value="Class_I_gatase-like"/>
</dbReference>